<sequence length="273" mass="30245">MFYLTNDSGRFIAVRGDVNTFLVTVWEGSVMRGVSGKKELLCGTAEEAWEHVCAQVADARSNGYSSQPIDHSPVELDAAQSIVAEFDLLSRGIYVRVKSCTAEQFNEGLAHLENVVRVLIDAGHPLAFRMVGNEFEVALNGASIRKGIASVRDWETMSPKGREIFEERGFIDSTNLLPSGKGLWRFRTQESVLDVCARAFLAELNKAGAEFSVTSDSDYTLDFQRPFQRQSVQEMDWYKTFPGLLKVLEDASLLGGSRTKVSVPTNIGMSLFL</sequence>
<dbReference type="AlphaFoldDB" id="A0A1A9KMI0"/>
<evidence type="ECO:0000313" key="1">
    <source>
        <dbReference type="EMBL" id="ANI19006.1"/>
    </source>
</evidence>
<dbReference type="EMBL" id="CP015879">
    <property type="protein sequence ID" value="ANI19006.1"/>
    <property type="molecule type" value="Genomic_DNA"/>
</dbReference>
<evidence type="ECO:0000313" key="2">
    <source>
        <dbReference type="Proteomes" id="UP000077748"/>
    </source>
</evidence>
<reference evidence="1 2" key="1">
    <citation type="submission" date="2016-05" db="EMBL/GenBank/DDBJ databases">
        <title>Genome Sequence of Pseudomonas citronellolis Strain SJTE-3, an Estrogens and Persistent Organic Pollutants degradation strain.</title>
        <authorList>
            <person name="Liang R."/>
        </authorList>
    </citation>
    <scope>NUCLEOTIDE SEQUENCE [LARGE SCALE GENOMIC DNA]</scope>
    <source>
        <strain evidence="1 2">SJTE-3</strain>
        <plasmid evidence="2">Plasmid prbl16</plasmid>
    </source>
</reference>
<protein>
    <recommendedName>
        <fullName evidence="3">WGR domain-containing protein</fullName>
    </recommendedName>
</protein>
<organism evidence="1 2">
    <name type="scientific">Pseudomonas citronellolis</name>
    <dbReference type="NCBI Taxonomy" id="53408"/>
    <lineage>
        <taxon>Bacteria</taxon>
        <taxon>Pseudomonadati</taxon>
        <taxon>Pseudomonadota</taxon>
        <taxon>Gammaproteobacteria</taxon>
        <taxon>Pseudomonadales</taxon>
        <taxon>Pseudomonadaceae</taxon>
        <taxon>Pseudomonas</taxon>
    </lineage>
</organism>
<gene>
    <name evidence="1" type="ORF">A9C11_33680</name>
</gene>
<dbReference type="RefSeq" id="WP_010792584.1">
    <property type="nucleotide sequence ID" value="NZ_CP015879.1"/>
</dbReference>
<accession>A0A1A9KMI0</accession>
<evidence type="ECO:0008006" key="3">
    <source>
        <dbReference type="Google" id="ProtNLM"/>
    </source>
</evidence>
<keyword evidence="1" id="KW-0614">Plasmid</keyword>
<geneLocation type="plasmid" evidence="2">
    <name>prbl16</name>
</geneLocation>
<name>A0A1A9KMI0_9PSED</name>
<proteinExistence type="predicted"/>
<dbReference type="Proteomes" id="UP000077748">
    <property type="component" value="Plasmid pRBL16"/>
</dbReference>